<gene>
    <name evidence="4" type="ORF">GXP67_33855</name>
</gene>
<evidence type="ECO:0000313" key="4">
    <source>
        <dbReference type="EMBL" id="QHT71288.1"/>
    </source>
</evidence>
<evidence type="ECO:0000259" key="3">
    <source>
        <dbReference type="Pfam" id="PF10342"/>
    </source>
</evidence>
<organism evidence="4 5">
    <name type="scientific">Rhodocytophaga rosea</name>
    <dbReference type="NCBI Taxonomy" id="2704465"/>
    <lineage>
        <taxon>Bacteria</taxon>
        <taxon>Pseudomonadati</taxon>
        <taxon>Bacteroidota</taxon>
        <taxon>Cytophagia</taxon>
        <taxon>Cytophagales</taxon>
        <taxon>Rhodocytophagaceae</taxon>
        <taxon>Rhodocytophaga</taxon>
    </lineage>
</organism>
<dbReference type="Pfam" id="PF10342">
    <property type="entry name" value="Kre9_KNH"/>
    <property type="match status" value="1"/>
</dbReference>
<dbReference type="InterPro" id="IPR018466">
    <property type="entry name" value="Kre9/Knh1-like_N"/>
</dbReference>
<evidence type="ECO:0000313" key="5">
    <source>
        <dbReference type="Proteomes" id="UP000480178"/>
    </source>
</evidence>
<proteinExistence type="predicted"/>
<dbReference type="RefSeq" id="WP_162447227.1">
    <property type="nucleotide sequence ID" value="NZ_CP048222.1"/>
</dbReference>
<dbReference type="EMBL" id="CP048222">
    <property type="protein sequence ID" value="QHT71288.1"/>
    <property type="molecule type" value="Genomic_DNA"/>
</dbReference>
<keyword evidence="1" id="KW-0732">Signal</keyword>
<feature type="region of interest" description="Disordered" evidence="2">
    <location>
        <begin position="229"/>
        <end position="251"/>
    </location>
</feature>
<accession>A0A6C0GT06</accession>
<dbReference type="Proteomes" id="UP000480178">
    <property type="component" value="Chromosome"/>
</dbReference>
<sequence length="251" mass="27041">MKHFFYLLLFLTLPLEQALGQTITNVRAETSGDVINVYYDLQGTAEGQLYQITLYSSHNDMAQPLTFVSGDTGPNVQAGAAKKIEWQAKKEILRYTGQITFEVQASLLLSPLRIKSPALASSYKRGKSYPLTWEGGMPGENVRLELFQGTSKVNDIARVNNNGTYTWSIPAATALGNNYKIKVISVDKPDNSHLSENFAIKRKVSTVVKVLPVAVLAGAAVYLITSGGGGGGNGPDPVNPASKLPEPPTGQ</sequence>
<protein>
    <recommendedName>
        <fullName evidence="3">Yeast cell wall synthesis Kre9/Knh1-like N-terminal domain-containing protein</fullName>
    </recommendedName>
</protein>
<evidence type="ECO:0000256" key="1">
    <source>
        <dbReference type="ARBA" id="ARBA00022729"/>
    </source>
</evidence>
<reference evidence="4 5" key="1">
    <citation type="submission" date="2020-01" db="EMBL/GenBank/DDBJ databases">
        <authorList>
            <person name="Kim M.K."/>
        </authorList>
    </citation>
    <scope>NUCLEOTIDE SEQUENCE [LARGE SCALE GENOMIC DNA]</scope>
    <source>
        <strain evidence="4 5">172606-1</strain>
    </source>
</reference>
<dbReference type="KEGG" id="rhoz:GXP67_33855"/>
<feature type="domain" description="Yeast cell wall synthesis Kre9/Knh1-like N-terminal" evidence="3">
    <location>
        <begin position="116"/>
        <end position="200"/>
    </location>
</feature>
<keyword evidence="5" id="KW-1185">Reference proteome</keyword>
<name>A0A6C0GT06_9BACT</name>
<dbReference type="AlphaFoldDB" id="A0A6C0GT06"/>
<evidence type="ECO:0000256" key="2">
    <source>
        <dbReference type="SAM" id="MobiDB-lite"/>
    </source>
</evidence>